<keyword evidence="2" id="KW-1185">Reference proteome</keyword>
<gene>
    <name evidence="1" type="ORF">CcCBS67573_g03199</name>
</gene>
<accession>A0A507FKI1</accession>
<protein>
    <recommendedName>
        <fullName evidence="3">F-box domain-containing protein</fullName>
    </recommendedName>
</protein>
<proteinExistence type="predicted"/>
<evidence type="ECO:0000313" key="2">
    <source>
        <dbReference type="Proteomes" id="UP000320333"/>
    </source>
</evidence>
<reference evidence="1 2" key="1">
    <citation type="journal article" date="2019" name="Sci. Rep.">
        <title>Comparative genomics of chytrid fungi reveal insights into the obligate biotrophic and pathogenic lifestyle of Synchytrium endobioticum.</title>
        <authorList>
            <person name="van de Vossenberg B.T.L.H."/>
            <person name="Warris S."/>
            <person name="Nguyen H.D.T."/>
            <person name="van Gent-Pelzer M.P.E."/>
            <person name="Joly D.L."/>
            <person name="van de Geest H.C."/>
            <person name="Bonants P.J.M."/>
            <person name="Smith D.S."/>
            <person name="Levesque C.A."/>
            <person name="van der Lee T.A.J."/>
        </authorList>
    </citation>
    <scope>NUCLEOTIDE SEQUENCE [LARGE SCALE GENOMIC DNA]</scope>
    <source>
        <strain evidence="1 2">CBS 675.73</strain>
    </source>
</reference>
<dbReference type="AlphaFoldDB" id="A0A507FKI1"/>
<organism evidence="1 2">
    <name type="scientific">Chytriomyces confervae</name>
    <dbReference type="NCBI Taxonomy" id="246404"/>
    <lineage>
        <taxon>Eukaryota</taxon>
        <taxon>Fungi</taxon>
        <taxon>Fungi incertae sedis</taxon>
        <taxon>Chytridiomycota</taxon>
        <taxon>Chytridiomycota incertae sedis</taxon>
        <taxon>Chytridiomycetes</taxon>
        <taxon>Chytridiales</taxon>
        <taxon>Chytriomycetaceae</taxon>
        <taxon>Chytriomyces</taxon>
    </lineage>
</organism>
<comment type="caution">
    <text evidence="1">The sequence shown here is derived from an EMBL/GenBank/DDBJ whole genome shotgun (WGS) entry which is preliminary data.</text>
</comment>
<evidence type="ECO:0000313" key="1">
    <source>
        <dbReference type="EMBL" id="TPX75527.1"/>
    </source>
</evidence>
<evidence type="ECO:0008006" key="3">
    <source>
        <dbReference type="Google" id="ProtNLM"/>
    </source>
</evidence>
<dbReference type="EMBL" id="QEAP01000078">
    <property type="protein sequence ID" value="TPX75527.1"/>
    <property type="molecule type" value="Genomic_DNA"/>
</dbReference>
<name>A0A507FKI1_9FUNG</name>
<dbReference type="Proteomes" id="UP000320333">
    <property type="component" value="Unassembled WGS sequence"/>
</dbReference>
<sequence>MTTAKCSCCQNHELAMTALQRQILEEVNSLRKLLQMQSIHSFVLSPPVATPACTALSRPVLQLKPSRPKLESMPPEALDRIASFVGASDILQLCHAVRYFKYISKAMFDFGHLCKIHYASRPERLWPIMDLDLFSNSVLKPTHLRALETYSRVLSKHGGSAIIDCSAGMEAILPVLPENLEVLFDDIKLTYGNTDALFSAIFSTNKTIIHLSLGADYLESCIFDQASLDLTTKWLAKLRIHELEFQHSSTIPTQIRGMLHLVPMLASLHLPTLKDFVGVSLSECKSLRKLSISQLFVGAKKKPEALVQQLLDIVEATKIQQLEVSLPWGLQQVQARSKLKGLLTALFPRYGWREQRGKREYHFVCTRQK</sequence>
<dbReference type="OrthoDB" id="2147485at2759"/>